<keyword evidence="3" id="KW-1003">Cell membrane</keyword>
<dbReference type="InterPro" id="IPR045584">
    <property type="entry name" value="Pilin-like"/>
</dbReference>
<dbReference type="Pfam" id="PF07963">
    <property type="entry name" value="N_methyl"/>
    <property type="match status" value="1"/>
</dbReference>
<evidence type="ECO:0000256" key="7">
    <source>
        <dbReference type="ARBA" id="ARBA00022989"/>
    </source>
</evidence>
<keyword evidence="8 11" id="KW-0472">Membrane</keyword>
<dbReference type="GO" id="GO:0005886">
    <property type="term" value="C:plasma membrane"/>
    <property type="evidence" value="ECO:0007669"/>
    <property type="project" value="UniProtKB-SubCell"/>
</dbReference>
<comment type="similarity">
    <text evidence="9">Belongs to the GSP H family.</text>
</comment>
<dbReference type="RefSeq" id="WP_269817684.1">
    <property type="nucleotide sequence ID" value="NZ_CP114976.1"/>
</dbReference>
<dbReference type="NCBIfam" id="TIGR02532">
    <property type="entry name" value="IV_pilin_GFxxxE"/>
    <property type="match status" value="1"/>
</dbReference>
<dbReference type="InterPro" id="IPR022346">
    <property type="entry name" value="T2SS_GspH"/>
</dbReference>
<dbReference type="SUPFAM" id="SSF54523">
    <property type="entry name" value="Pili subunits"/>
    <property type="match status" value="1"/>
</dbReference>
<evidence type="ECO:0000256" key="4">
    <source>
        <dbReference type="ARBA" id="ARBA00022481"/>
    </source>
</evidence>
<keyword evidence="14" id="KW-1185">Reference proteome</keyword>
<accession>A0AAE9VQZ9</accession>
<evidence type="ECO:0000256" key="10">
    <source>
        <dbReference type="ARBA" id="ARBA00030775"/>
    </source>
</evidence>
<comment type="subcellular location">
    <subcellularLocation>
        <location evidence="1">Cell inner membrane</location>
        <topology evidence="1">Single-pass membrane protein</topology>
    </subcellularLocation>
</comment>
<keyword evidence="6 11" id="KW-0812">Transmembrane</keyword>
<feature type="transmembrane region" description="Helical" evidence="11">
    <location>
        <begin position="12"/>
        <end position="34"/>
    </location>
</feature>
<reference evidence="13 14" key="1">
    <citation type="submission" date="2022-12" db="EMBL/GenBank/DDBJ databases">
        <title>Coexistence and Characterization of a Novel Tigecycline Resistance gene tet(X) variant and blaNDM-1 in a Pseudomonas caeni Isolate of Chicken Origin.</title>
        <authorList>
            <person name="Lu X."/>
            <person name="Zhang L."/>
            <person name="Li R."/>
            <person name="Wang Z."/>
        </authorList>
    </citation>
    <scope>NUCLEOTIDE SEQUENCE [LARGE SCALE GENOMIC DNA]</scope>
    <source>
        <strain evidence="13 14">CE14</strain>
    </source>
</reference>
<evidence type="ECO:0000256" key="11">
    <source>
        <dbReference type="SAM" id="Phobius"/>
    </source>
</evidence>
<organism evidence="13 14">
    <name type="scientific">Denitrificimonas caeni</name>
    <dbReference type="NCBI Taxonomy" id="521720"/>
    <lineage>
        <taxon>Bacteria</taxon>
        <taxon>Pseudomonadati</taxon>
        <taxon>Pseudomonadota</taxon>
        <taxon>Gammaproteobacteria</taxon>
        <taxon>Pseudomonadales</taxon>
        <taxon>Pseudomonadaceae</taxon>
        <taxon>Denitrificimonas</taxon>
    </lineage>
</organism>
<evidence type="ECO:0000256" key="6">
    <source>
        <dbReference type="ARBA" id="ARBA00022692"/>
    </source>
</evidence>
<sequence length="162" mass="18080">MLRLKGMRGFTLVELMITLALLAIVATIAVPNFMQFIRNNQVQAKADELKSFLQYARGQAVTTRKSYEIDISSWEIKPIGGSAERSIDFSNASTVVRSNLETGVTKLNYQPNGSVSGPATFTVCYNNDFSNGYLIELKRSGLIKMYMRGYKNNTDKLTNCTL</sequence>
<evidence type="ECO:0000256" key="3">
    <source>
        <dbReference type="ARBA" id="ARBA00022475"/>
    </source>
</evidence>
<keyword evidence="7 11" id="KW-1133">Transmembrane helix</keyword>
<protein>
    <recommendedName>
        <fullName evidence="2">Type II secretion system protein H</fullName>
    </recommendedName>
    <alternativeName>
        <fullName evidence="10">General secretion pathway protein H</fullName>
    </alternativeName>
</protein>
<feature type="domain" description="General secretion pathway GspH" evidence="12">
    <location>
        <begin position="46"/>
        <end position="141"/>
    </location>
</feature>
<keyword evidence="5" id="KW-0997">Cell inner membrane</keyword>
<gene>
    <name evidence="13" type="ORF">O6P33_10240</name>
</gene>
<evidence type="ECO:0000256" key="1">
    <source>
        <dbReference type="ARBA" id="ARBA00004377"/>
    </source>
</evidence>
<evidence type="ECO:0000313" key="13">
    <source>
        <dbReference type="EMBL" id="WBE24740.1"/>
    </source>
</evidence>
<keyword evidence="4" id="KW-0488">Methylation</keyword>
<dbReference type="Pfam" id="PF12019">
    <property type="entry name" value="GspH"/>
    <property type="match status" value="1"/>
</dbReference>
<evidence type="ECO:0000256" key="5">
    <source>
        <dbReference type="ARBA" id="ARBA00022519"/>
    </source>
</evidence>
<dbReference type="GO" id="GO:0015628">
    <property type="term" value="P:protein secretion by the type II secretion system"/>
    <property type="evidence" value="ECO:0007669"/>
    <property type="project" value="InterPro"/>
</dbReference>
<dbReference type="GO" id="GO:0015627">
    <property type="term" value="C:type II protein secretion system complex"/>
    <property type="evidence" value="ECO:0007669"/>
    <property type="project" value="InterPro"/>
</dbReference>
<evidence type="ECO:0000259" key="12">
    <source>
        <dbReference type="Pfam" id="PF12019"/>
    </source>
</evidence>
<dbReference type="Proteomes" id="UP001212189">
    <property type="component" value="Chromosome"/>
</dbReference>
<proteinExistence type="inferred from homology"/>
<name>A0AAE9VQZ9_9GAMM</name>
<evidence type="ECO:0000256" key="8">
    <source>
        <dbReference type="ARBA" id="ARBA00023136"/>
    </source>
</evidence>
<dbReference type="InterPro" id="IPR012902">
    <property type="entry name" value="N_methyl_site"/>
</dbReference>
<evidence type="ECO:0000256" key="9">
    <source>
        <dbReference type="ARBA" id="ARBA00025772"/>
    </source>
</evidence>
<dbReference type="PROSITE" id="PS00409">
    <property type="entry name" value="PROKAR_NTER_METHYL"/>
    <property type="match status" value="1"/>
</dbReference>
<dbReference type="Gene3D" id="3.30.700.10">
    <property type="entry name" value="Glycoprotein, Type 4 Pilin"/>
    <property type="match status" value="1"/>
</dbReference>
<evidence type="ECO:0000313" key="14">
    <source>
        <dbReference type="Proteomes" id="UP001212189"/>
    </source>
</evidence>
<dbReference type="EMBL" id="CP114976">
    <property type="protein sequence ID" value="WBE24740.1"/>
    <property type="molecule type" value="Genomic_DNA"/>
</dbReference>
<evidence type="ECO:0000256" key="2">
    <source>
        <dbReference type="ARBA" id="ARBA00021549"/>
    </source>
</evidence>
<dbReference type="AlphaFoldDB" id="A0AAE9VQZ9"/>
<dbReference type="KEGG" id="dce:O6P33_10240"/>